<gene>
    <name evidence="1" type="ORF">DFR50_105214</name>
</gene>
<sequence length="56" mass="6429">MRSIQDLTTALRQIFKYLSVPSDDERAAAYLEQAGDLIDLEMRVREIDRGRMRGAS</sequence>
<reference evidence="1 2" key="1">
    <citation type="submission" date="2018-06" db="EMBL/GenBank/DDBJ databases">
        <title>Genomic Encyclopedia of Type Strains, Phase IV (KMG-IV): sequencing the most valuable type-strain genomes for metagenomic binning, comparative biology and taxonomic classification.</title>
        <authorList>
            <person name="Goeker M."/>
        </authorList>
    </citation>
    <scope>NUCLEOTIDE SEQUENCE [LARGE SCALE GENOMIC DNA]</scope>
    <source>
        <strain evidence="1 2">DSM 24875</strain>
    </source>
</reference>
<dbReference type="EMBL" id="QNRK01000005">
    <property type="protein sequence ID" value="RBP16570.1"/>
    <property type="molecule type" value="Genomic_DNA"/>
</dbReference>
<keyword evidence="2" id="KW-1185">Reference proteome</keyword>
<organism evidence="1 2">
    <name type="scientific">Roseiarcus fermentans</name>
    <dbReference type="NCBI Taxonomy" id="1473586"/>
    <lineage>
        <taxon>Bacteria</taxon>
        <taxon>Pseudomonadati</taxon>
        <taxon>Pseudomonadota</taxon>
        <taxon>Alphaproteobacteria</taxon>
        <taxon>Hyphomicrobiales</taxon>
        <taxon>Roseiarcaceae</taxon>
        <taxon>Roseiarcus</taxon>
    </lineage>
</organism>
<dbReference type="AlphaFoldDB" id="A0A366FR91"/>
<dbReference type="InterPro" id="IPR021946">
    <property type="entry name" value="DUF3563"/>
</dbReference>
<evidence type="ECO:0000313" key="2">
    <source>
        <dbReference type="Proteomes" id="UP000253529"/>
    </source>
</evidence>
<dbReference type="Pfam" id="PF12086">
    <property type="entry name" value="DUF3563"/>
    <property type="match status" value="1"/>
</dbReference>
<comment type="caution">
    <text evidence="1">The sequence shown here is derived from an EMBL/GenBank/DDBJ whole genome shotgun (WGS) entry which is preliminary data.</text>
</comment>
<protein>
    <submittedName>
        <fullName evidence="1">Uncharacterized protein DUF3563</fullName>
    </submittedName>
</protein>
<dbReference type="Proteomes" id="UP000253529">
    <property type="component" value="Unassembled WGS sequence"/>
</dbReference>
<dbReference type="RefSeq" id="WP_113888351.1">
    <property type="nucleotide sequence ID" value="NZ_QNRK01000005.1"/>
</dbReference>
<dbReference type="OrthoDB" id="8451584at2"/>
<proteinExistence type="predicted"/>
<name>A0A366FR91_9HYPH</name>
<accession>A0A366FR91</accession>
<evidence type="ECO:0000313" key="1">
    <source>
        <dbReference type="EMBL" id="RBP16570.1"/>
    </source>
</evidence>